<feature type="compositionally biased region" description="Polar residues" evidence="1">
    <location>
        <begin position="10"/>
        <end position="21"/>
    </location>
</feature>
<keyword evidence="2" id="KW-0812">Transmembrane</keyword>
<accession>A0A4U5Q8X8</accession>
<keyword evidence="2" id="KW-1133">Transmembrane helix</keyword>
<protein>
    <submittedName>
        <fullName evidence="3">Uncharacterized protein</fullName>
    </submittedName>
</protein>
<feature type="region of interest" description="Disordered" evidence="1">
    <location>
        <begin position="1"/>
        <end position="35"/>
    </location>
</feature>
<name>A0A4U5Q8X8_POPAL</name>
<reference evidence="3" key="1">
    <citation type="submission" date="2018-10" db="EMBL/GenBank/DDBJ databases">
        <title>Population genomic analysis revealed the cold adaptation of white poplar.</title>
        <authorList>
            <person name="Liu Y.-J."/>
        </authorList>
    </citation>
    <scope>NUCLEOTIDE SEQUENCE [LARGE SCALE GENOMIC DNA]</scope>
    <source>
        <strain evidence="3">PAL-ZL1</strain>
    </source>
</reference>
<gene>
    <name evidence="3" type="ORF">D5086_0000122730</name>
</gene>
<sequence length="219" mass="24006">MVKARKLLYNSPSDLKSSLQHGRSPPGGGGGGAWKVKNNDLAVDEILKERRAAIESGKLKGRRLFEAMGSSVSEMDFGGIEEMICHNLDGLVQESEVRSVFSYASDDETEDVEASKGGLSPFSHHRSFSSSSSSSSSFSFYICDNCTEREKEEEKVVVVEASEQEEKRVLNGDQERYGASWMVAMGWLTIAFIVCAFGIISKRSFGNHGVGNEVIEFPT</sequence>
<keyword evidence="2" id="KW-0472">Membrane</keyword>
<feature type="transmembrane region" description="Helical" evidence="2">
    <location>
        <begin position="177"/>
        <end position="200"/>
    </location>
</feature>
<proteinExistence type="predicted"/>
<organism evidence="3">
    <name type="scientific">Populus alba</name>
    <name type="common">White poplar</name>
    <dbReference type="NCBI Taxonomy" id="43335"/>
    <lineage>
        <taxon>Eukaryota</taxon>
        <taxon>Viridiplantae</taxon>
        <taxon>Streptophyta</taxon>
        <taxon>Embryophyta</taxon>
        <taxon>Tracheophyta</taxon>
        <taxon>Spermatophyta</taxon>
        <taxon>Magnoliopsida</taxon>
        <taxon>eudicotyledons</taxon>
        <taxon>Gunneridae</taxon>
        <taxon>Pentapetalae</taxon>
        <taxon>rosids</taxon>
        <taxon>fabids</taxon>
        <taxon>Malpighiales</taxon>
        <taxon>Salicaceae</taxon>
        <taxon>Saliceae</taxon>
        <taxon>Populus</taxon>
    </lineage>
</organism>
<dbReference type="AlphaFoldDB" id="A0A4U5Q8X8"/>
<dbReference type="EMBL" id="RCHU01000353">
    <property type="protein sequence ID" value="TKS06332.1"/>
    <property type="molecule type" value="Genomic_DNA"/>
</dbReference>
<comment type="caution">
    <text evidence="3">The sequence shown here is derived from an EMBL/GenBank/DDBJ whole genome shotgun (WGS) entry which is preliminary data.</text>
</comment>
<evidence type="ECO:0000313" key="3">
    <source>
        <dbReference type="EMBL" id="TKS06332.1"/>
    </source>
</evidence>
<evidence type="ECO:0000256" key="1">
    <source>
        <dbReference type="SAM" id="MobiDB-lite"/>
    </source>
</evidence>
<evidence type="ECO:0000256" key="2">
    <source>
        <dbReference type="SAM" id="Phobius"/>
    </source>
</evidence>